<reference evidence="1" key="1">
    <citation type="submission" date="2022-01" db="EMBL/GenBank/DDBJ databases">
        <authorList>
            <person name="King R."/>
        </authorList>
    </citation>
    <scope>NUCLEOTIDE SEQUENCE</scope>
</reference>
<dbReference type="EMBL" id="OV651821">
    <property type="protein sequence ID" value="CAH1115048.1"/>
    <property type="molecule type" value="Genomic_DNA"/>
</dbReference>
<gene>
    <name evidence="1" type="ORF">PSYICH_LOCUS15635</name>
</gene>
<keyword evidence="2" id="KW-1185">Reference proteome</keyword>
<name>A0A9P0D5J1_9CUCU</name>
<evidence type="ECO:0000313" key="2">
    <source>
        <dbReference type="Proteomes" id="UP001153636"/>
    </source>
</evidence>
<protein>
    <submittedName>
        <fullName evidence="1">Uncharacterized protein</fullName>
    </submittedName>
</protein>
<dbReference type="Proteomes" id="UP001153636">
    <property type="component" value="Chromosome 9"/>
</dbReference>
<sequence>MVKLKVDEKVWALKSLFSVEAVVVDSCSSQNRNIKVALDVMNFIQQEDCPIKTIDHNFMVSGQSVMPNDADFGVIEQLRKEELCLCQMIGIMPFQNSNGKSHSR</sequence>
<accession>A0A9P0D5J1</accession>
<dbReference type="OrthoDB" id="6771654at2759"/>
<proteinExistence type="predicted"/>
<organism evidence="1 2">
    <name type="scientific">Psylliodes chrysocephalus</name>
    <dbReference type="NCBI Taxonomy" id="3402493"/>
    <lineage>
        <taxon>Eukaryota</taxon>
        <taxon>Metazoa</taxon>
        <taxon>Ecdysozoa</taxon>
        <taxon>Arthropoda</taxon>
        <taxon>Hexapoda</taxon>
        <taxon>Insecta</taxon>
        <taxon>Pterygota</taxon>
        <taxon>Neoptera</taxon>
        <taxon>Endopterygota</taxon>
        <taxon>Coleoptera</taxon>
        <taxon>Polyphaga</taxon>
        <taxon>Cucujiformia</taxon>
        <taxon>Chrysomeloidea</taxon>
        <taxon>Chrysomelidae</taxon>
        <taxon>Galerucinae</taxon>
        <taxon>Alticini</taxon>
        <taxon>Psylliodes</taxon>
    </lineage>
</organism>
<dbReference type="AlphaFoldDB" id="A0A9P0D5J1"/>
<evidence type="ECO:0000313" key="1">
    <source>
        <dbReference type="EMBL" id="CAH1115048.1"/>
    </source>
</evidence>